<dbReference type="EMBL" id="QGDJ01000002">
    <property type="protein sequence ID" value="PWJ21345.1"/>
    <property type="molecule type" value="Genomic_DNA"/>
</dbReference>
<dbReference type="AlphaFoldDB" id="A0A2Y9AF33"/>
<keyword evidence="5" id="KW-1185">Reference proteome</keyword>
<dbReference type="EMBL" id="UETC01000002">
    <property type="protein sequence ID" value="SSA41888.1"/>
    <property type="molecule type" value="Genomic_DNA"/>
</dbReference>
<keyword evidence="2" id="KW-1133">Transmembrane helix</keyword>
<feature type="transmembrane region" description="Helical" evidence="2">
    <location>
        <begin position="60"/>
        <end position="83"/>
    </location>
</feature>
<evidence type="ECO:0000256" key="2">
    <source>
        <dbReference type="SAM" id="Phobius"/>
    </source>
</evidence>
<reference evidence="3 5" key="2">
    <citation type="submission" date="2018-03" db="EMBL/GenBank/DDBJ databases">
        <title>Genomic Encyclopedia of Archaeal and Bacterial Type Strains, Phase II (KMG-II): from individual species to whole genera.</title>
        <authorList>
            <person name="Goeker M."/>
        </authorList>
    </citation>
    <scope>NUCLEOTIDE SEQUENCE [LARGE SCALE GENOMIC DNA]</scope>
    <source>
        <strain evidence="3 5">DSM 25227</strain>
    </source>
</reference>
<dbReference type="Proteomes" id="UP000245839">
    <property type="component" value="Unassembled WGS sequence"/>
</dbReference>
<name>A0A2Y9AF33_9RHOB</name>
<evidence type="ECO:0000313" key="6">
    <source>
        <dbReference type="Proteomes" id="UP000251571"/>
    </source>
</evidence>
<evidence type="ECO:0000313" key="5">
    <source>
        <dbReference type="Proteomes" id="UP000245839"/>
    </source>
</evidence>
<keyword evidence="2" id="KW-0812">Transmembrane</keyword>
<organism evidence="4 6">
    <name type="scientific">Jannaschia seohaensis</name>
    <dbReference type="NCBI Taxonomy" id="475081"/>
    <lineage>
        <taxon>Bacteria</taxon>
        <taxon>Pseudomonadati</taxon>
        <taxon>Pseudomonadota</taxon>
        <taxon>Alphaproteobacteria</taxon>
        <taxon>Rhodobacterales</taxon>
        <taxon>Roseobacteraceae</taxon>
        <taxon>Jannaschia</taxon>
    </lineage>
</organism>
<proteinExistence type="predicted"/>
<protein>
    <submittedName>
        <fullName evidence="4">Uncharacterized protein</fullName>
    </submittedName>
</protein>
<dbReference type="Proteomes" id="UP000251571">
    <property type="component" value="Unassembled WGS sequence"/>
</dbReference>
<keyword evidence="2" id="KW-0472">Membrane</keyword>
<feature type="region of interest" description="Disordered" evidence="1">
    <location>
        <begin position="1"/>
        <end position="20"/>
    </location>
</feature>
<reference evidence="4 6" key="1">
    <citation type="submission" date="2016-10" db="EMBL/GenBank/DDBJ databases">
        <authorList>
            <person name="Cai Z."/>
        </authorList>
    </citation>
    <scope>NUCLEOTIDE SEQUENCE [LARGE SCALE GENOMIC DNA]</scope>
    <source>
        <strain evidence="4 6">DSM 25227</strain>
    </source>
</reference>
<feature type="transmembrane region" description="Helical" evidence="2">
    <location>
        <begin position="28"/>
        <end position="48"/>
    </location>
</feature>
<evidence type="ECO:0000313" key="3">
    <source>
        <dbReference type="EMBL" id="PWJ21345.1"/>
    </source>
</evidence>
<evidence type="ECO:0000256" key="1">
    <source>
        <dbReference type="SAM" id="MobiDB-lite"/>
    </source>
</evidence>
<evidence type="ECO:0000313" key="4">
    <source>
        <dbReference type="EMBL" id="SSA41888.1"/>
    </source>
</evidence>
<dbReference type="RefSeq" id="WP_109563664.1">
    <property type="nucleotide sequence ID" value="NZ_QGDJ01000002.1"/>
</dbReference>
<accession>A0A2Y9AF33</accession>
<gene>
    <name evidence="3" type="ORF">BCF38_102597</name>
    <name evidence="4" type="ORF">SAMN05421539_102597</name>
</gene>
<sequence length="92" mass="9814">MRGAPIRPSRAASDAQRRAWRRDRVRDAACLLPVFGLALILLPDLILADPEAGQGATRPWGLYLFGAWALLVALAVCVARALAKTDSSSSDG</sequence>